<gene>
    <name evidence="3" type="ordered locus">Bind_1874</name>
</gene>
<keyword evidence="4" id="KW-1185">Reference proteome</keyword>
<accession>B2IEA0</accession>
<dbReference type="RefSeq" id="WP_012384855.1">
    <property type="nucleotide sequence ID" value="NC_010581.1"/>
</dbReference>
<evidence type="ECO:0000256" key="1">
    <source>
        <dbReference type="SAM" id="MobiDB-lite"/>
    </source>
</evidence>
<dbReference type="PANTHER" id="PTHR36919:SF2">
    <property type="entry name" value="BLL6627 PROTEIN"/>
    <property type="match status" value="1"/>
</dbReference>
<evidence type="ECO:0000313" key="4">
    <source>
        <dbReference type="Proteomes" id="UP000001695"/>
    </source>
</evidence>
<dbReference type="Pfam" id="PF09917">
    <property type="entry name" value="DUF2147"/>
    <property type="match status" value="1"/>
</dbReference>
<feature type="domain" description="DUF2147" evidence="2">
    <location>
        <begin position="55"/>
        <end position="179"/>
    </location>
</feature>
<feature type="region of interest" description="Disordered" evidence="1">
    <location>
        <begin position="183"/>
        <end position="225"/>
    </location>
</feature>
<dbReference type="HOGENOM" id="CLU_108869_1_1_5"/>
<dbReference type="KEGG" id="bid:Bind_1874"/>
<dbReference type="PANTHER" id="PTHR36919">
    <property type="entry name" value="BLR1215 PROTEIN"/>
    <property type="match status" value="1"/>
</dbReference>
<dbReference type="STRING" id="395963.Bind_1874"/>
<name>B2IEA0_BEII9</name>
<dbReference type="OrthoDB" id="9811671at2"/>
<reference evidence="4" key="1">
    <citation type="submission" date="2008-03" db="EMBL/GenBank/DDBJ databases">
        <title>Complete sequence of chromosome of Beijerinckia indica subsp. indica ATCC 9039.</title>
        <authorList>
            <consortium name="US DOE Joint Genome Institute"/>
            <person name="Copeland A."/>
            <person name="Lucas S."/>
            <person name="Lapidus A."/>
            <person name="Glavina del Rio T."/>
            <person name="Dalin E."/>
            <person name="Tice H."/>
            <person name="Bruce D."/>
            <person name="Goodwin L."/>
            <person name="Pitluck S."/>
            <person name="LaButti K."/>
            <person name="Schmutz J."/>
            <person name="Larimer F."/>
            <person name="Land M."/>
            <person name="Hauser L."/>
            <person name="Kyrpides N."/>
            <person name="Mikhailova N."/>
            <person name="Dunfield P.F."/>
            <person name="Dedysh S.N."/>
            <person name="Liesack W."/>
            <person name="Saw J.H."/>
            <person name="Alam M."/>
            <person name="Chen Y."/>
            <person name="Murrell J.C."/>
            <person name="Richardson P."/>
        </authorList>
    </citation>
    <scope>NUCLEOTIDE SEQUENCE [LARGE SCALE GENOMIC DNA]</scope>
    <source>
        <strain evidence="4">ATCC 9039 / DSM 1715 / NCIMB 8712</strain>
    </source>
</reference>
<evidence type="ECO:0000259" key="2">
    <source>
        <dbReference type="Pfam" id="PF09917"/>
    </source>
</evidence>
<dbReference type="Gene3D" id="2.40.128.520">
    <property type="match status" value="1"/>
</dbReference>
<dbReference type="Proteomes" id="UP000001695">
    <property type="component" value="Chromosome"/>
</dbReference>
<reference evidence="3 4" key="2">
    <citation type="journal article" date="2010" name="J. Bacteriol.">
        <title>Complete genome sequence of Beijerinckia indica subsp. indica.</title>
        <authorList>
            <person name="Tamas I."/>
            <person name="Dedysh S.N."/>
            <person name="Liesack W."/>
            <person name="Stott M.B."/>
            <person name="Alam M."/>
            <person name="Murrell J.C."/>
            <person name="Dunfield P.F."/>
        </authorList>
    </citation>
    <scope>NUCLEOTIDE SEQUENCE [LARGE SCALE GENOMIC DNA]</scope>
    <source>
        <strain evidence="4">ATCC 9039 / DSM 1715 / NCIMB 8712</strain>
    </source>
</reference>
<dbReference type="EMBL" id="CP001016">
    <property type="protein sequence ID" value="ACB95498.1"/>
    <property type="molecule type" value="Genomic_DNA"/>
</dbReference>
<feature type="compositionally biased region" description="Low complexity" evidence="1">
    <location>
        <begin position="189"/>
        <end position="218"/>
    </location>
</feature>
<sequence>MSFRPSVFSRSKFFSSRYFRLFETRRLPLMGLVAGFGFSLAMQGVALAAPLDPTGLWYTTGEDSIIKITPCLANNTTFCGTLVWLREPLEDGKPKVDHENPDKAKRTQPMIGIQLLSDLAAEKDLWRGKAYNPEDGRTYNITFKVLPAKGHEKDKTPGDSAEIEGCILRILCKTDGFTRAHSIPGQADATTSAPASPHPVPSATAPKPSATAPATAPKPAKPPAH</sequence>
<dbReference type="AlphaFoldDB" id="B2IEA0"/>
<organism evidence="3 4">
    <name type="scientific">Beijerinckia indica subsp. indica (strain ATCC 9039 / DSM 1715 / NCIMB 8712)</name>
    <dbReference type="NCBI Taxonomy" id="395963"/>
    <lineage>
        <taxon>Bacteria</taxon>
        <taxon>Pseudomonadati</taxon>
        <taxon>Pseudomonadota</taxon>
        <taxon>Alphaproteobacteria</taxon>
        <taxon>Hyphomicrobiales</taxon>
        <taxon>Beijerinckiaceae</taxon>
        <taxon>Beijerinckia</taxon>
    </lineage>
</organism>
<evidence type="ECO:0000313" key="3">
    <source>
        <dbReference type="EMBL" id="ACB95498.1"/>
    </source>
</evidence>
<proteinExistence type="predicted"/>
<dbReference type="InterPro" id="IPR019223">
    <property type="entry name" value="DUF2147"/>
</dbReference>
<dbReference type="eggNOG" id="COG4731">
    <property type="taxonomic scope" value="Bacteria"/>
</dbReference>
<protein>
    <recommendedName>
        <fullName evidence="2">DUF2147 domain-containing protein</fullName>
    </recommendedName>
</protein>